<dbReference type="RefSeq" id="YP_009793888.1">
    <property type="nucleotide sequence ID" value="NC_047876.1"/>
</dbReference>
<keyword evidence="2" id="KW-0812">Transmembrane</keyword>
<keyword evidence="4" id="KW-1185">Reference proteome</keyword>
<evidence type="ECO:0000256" key="1">
    <source>
        <dbReference type="SAM" id="MobiDB-lite"/>
    </source>
</evidence>
<accession>A0A2D0W9V5</accession>
<name>A0A2D0W9V5_9CAUD</name>
<dbReference type="KEGG" id="vg:54984137"/>
<feature type="region of interest" description="Disordered" evidence="1">
    <location>
        <begin position="1"/>
        <end position="24"/>
    </location>
</feature>
<keyword evidence="2" id="KW-1133">Transmembrane helix</keyword>
<protein>
    <submittedName>
        <fullName evidence="3">Uncharacterized protein</fullName>
    </submittedName>
</protein>
<proteinExistence type="predicted"/>
<keyword evidence="2" id="KW-0472">Membrane</keyword>
<dbReference type="EMBL" id="KY000221">
    <property type="protein sequence ID" value="APL99413.1"/>
    <property type="molecule type" value="Genomic_DNA"/>
</dbReference>
<reference evidence="3 4" key="1">
    <citation type="submission" date="2016-10" db="EMBL/GenBank/DDBJ databases">
        <title>Properties of three new Bordetella phage species from family Siphoviridae.</title>
        <authorList>
            <person name="Knezevic P."/>
            <person name="Petrovic Fabijan A."/>
            <person name="Doffkay Z."/>
            <person name="Rakhely G."/>
        </authorList>
    </citation>
    <scope>NUCLEOTIDE SEQUENCE [LARGE SCALE GENOMIC DNA]</scope>
</reference>
<evidence type="ECO:0000313" key="4">
    <source>
        <dbReference type="Proteomes" id="UP000241901"/>
    </source>
</evidence>
<sequence length="103" mass="11495">MNQDPRKRPNGTYLPRQDRPPQHVNCRSSLEPVAEELLARAIAAGLPLLAFAIFRDAFVRERVRDMERAAGIQEGPPNAPASWEGLEAVLGKDQVNRLRGRTP</sequence>
<evidence type="ECO:0000313" key="3">
    <source>
        <dbReference type="EMBL" id="APL99413.1"/>
    </source>
</evidence>
<dbReference type="Proteomes" id="UP000241901">
    <property type="component" value="Segment"/>
</dbReference>
<evidence type="ECO:0000256" key="2">
    <source>
        <dbReference type="SAM" id="Phobius"/>
    </source>
</evidence>
<organism evidence="3 4">
    <name type="scientific">Bordetella phage CN1</name>
    <dbReference type="NCBI Taxonomy" id="1916123"/>
    <lineage>
        <taxon>Viruses</taxon>
        <taxon>Duplodnaviria</taxon>
        <taxon>Heunggongvirae</taxon>
        <taxon>Uroviricota</taxon>
        <taxon>Caudoviricetes</taxon>
        <taxon>Mesyanzhinovviridae</taxon>
        <taxon>Rabinowitzvirinae</taxon>
        <taxon>Vojvodinavirus</taxon>
        <taxon>Vojvodinavirus CN1</taxon>
        <taxon>Bordetella virus CN1</taxon>
    </lineage>
</organism>
<feature type="transmembrane region" description="Helical" evidence="2">
    <location>
        <begin position="37"/>
        <end position="58"/>
    </location>
</feature>
<dbReference type="GeneID" id="54984137"/>